<dbReference type="Pfam" id="PF00754">
    <property type="entry name" value="F5_F8_type_C"/>
    <property type="match status" value="1"/>
</dbReference>
<dbReference type="InterPro" id="IPR008979">
    <property type="entry name" value="Galactose-bd-like_sf"/>
</dbReference>
<dbReference type="SUPFAM" id="SSF49785">
    <property type="entry name" value="Galactose-binding domain-like"/>
    <property type="match status" value="2"/>
</dbReference>
<dbReference type="RefSeq" id="XP_035694386.1">
    <property type="nucleotide sequence ID" value="XM_035838493.1"/>
</dbReference>
<dbReference type="PANTHER" id="PTHR46549">
    <property type="entry name" value="MACPF DOMAIN-CONTAINING PROTEIN"/>
    <property type="match status" value="1"/>
</dbReference>
<dbReference type="Gene3D" id="2.60.120.260">
    <property type="entry name" value="Galactose-binding domain-like"/>
    <property type="match status" value="2"/>
</dbReference>
<organism evidence="3 4">
    <name type="scientific">Branchiostoma floridae</name>
    <name type="common">Florida lancelet</name>
    <name type="synonym">Amphioxus</name>
    <dbReference type="NCBI Taxonomy" id="7739"/>
    <lineage>
        <taxon>Eukaryota</taxon>
        <taxon>Metazoa</taxon>
        <taxon>Chordata</taxon>
        <taxon>Cephalochordata</taxon>
        <taxon>Leptocardii</taxon>
        <taxon>Amphioxiformes</taxon>
        <taxon>Branchiostomatidae</taxon>
        <taxon>Branchiostoma</taxon>
    </lineage>
</organism>
<reference evidence="4" key="2">
    <citation type="submission" date="2025-08" db="UniProtKB">
        <authorList>
            <consortium name="RefSeq"/>
        </authorList>
    </citation>
    <scope>IDENTIFICATION</scope>
    <source>
        <strain evidence="4">S238N-H82</strain>
        <tissue evidence="4">Testes</tissue>
    </source>
</reference>
<evidence type="ECO:0000313" key="4">
    <source>
        <dbReference type="RefSeq" id="XP_035694386.1"/>
    </source>
</evidence>
<feature type="domain" description="F5/8 type C" evidence="2">
    <location>
        <begin position="176"/>
        <end position="284"/>
    </location>
</feature>
<dbReference type="InterPro" id="IPR000421">
    <property type="entry name" value="FA58C"/>
</dbReference>
<feature type="compositionally biased region" description="Basic and acidic residues" evidence="1">
    <location>
        <begin position="427"/>
        <end position="440"/>
    </location>
</feature>
<accession>A0A9J7N7S8</accession>
<proteinExistence type="predicted"/>
<dbReference type="AlphaFoldDB" id="A0A9J7N7S8"/>
<dbReference type="PANTHER" id="PTHR46549:SF1">
    <property type="entry name" value="MACPF DOMAIN-CONTAINING PROTEIN"/>
    <property type="match status" value="1"/>
</dbReference>
<dbReference type="KEGG" id="bfo:118428433"/>
<keyword evidence="3" id="KW-1185">Reference proteome</keyword>
<reference evidence="3" key="1">
    <citation type="journal article" date="2020" name="Nat. Ecol. Evol.">
        <title>Deeply conserved synteny resolves early events in vertebrate evolution.</title>
        <authorList>
            <person name="Simakov O."/>
            <person name="Marletaz F."/>
            <person name="Yue J.X."/>
            <person name="O'Connell B."/>
            <person name="Jenkins J."/>
            <person name="Brandt A."/>
            <person name="Calef R."/>
            <person name="Tung C.H."/>
            <person name="Huang T.K."/>
            <person name="Schmutz J."/>
            <person name="Satoh N."/>
            <person name="Yu J.K."/>
            <person name="Putnam N.H."/>
            <person name="Green R.E."/>
            <person name="Rokhsar D.S."/>
        </authorList>
    </citation>
    <scope>NUCLEOTIDE SEQUENCE [LARGE SCALE GENOMIC DNA]</scope>
    <source>
        <strain evidence="3">S238N-H82</strain>
    </source>
</reference>
<feature type="region of interest" description="Disordered" evidence="1">
    <location>
        <begin position="427"/>
        <end position="456"/>
    </location>
</feature>
<evidence type="ECO:0000313" key="3">
    <source>
        <dbReference type="Proteomes" id="UP000001554"/>
    </source>
</evidence>
<protein>
    <submittedName>
        <fullName evidence="4">Uncharacterized protein LOC118428433</fullName>
    </submittedName>
</protein>
<sequence>MPEGPDVTTLARLVTIVKTFTWIQDQPTVSEASGTPEVIDGVTMGPEQAFDGVIDTFWSPTGLAVNYNQWTIVVDQGQPTTIDKISITTTGDSEHDVTSFTLQIPTADPNTWEDVATFTTVKTGTSAPQEFEGFLVTSQVFRIVITGTATGQAPRLAGITFHGQPGNPLKDLDLSTIDTDLGIPSAQVVGLVTELTSAKFHWLAGKPEWIVGATADAAAVFDDSTDTFWNPVGFNRYYNEWFLIFDFGEPYTIDEISIQNFGDTDHDVKTAVLQMSATGAAGSWAGTININCAAGSSAPQSFRGFIGTAQYWRLLITSTFSGYQPQIREIGFNGMVGSPPGGIDVNTIQLEETSGFSIGAWVESIKQEVQTLIAPAKKDGMSSASGDHKMPVAIWRNSLKAIQEDKLRRKEAKPAVDSNVIDDLKKIDDIKKSETAEKKSKTPTKKYKSVEKKHHH</sequence>
<dbReference type="GeneID" id="118428433"/>
<evidence type="ECO:0000259" key="2">
    <source>
        <dbReference type="PROSITE" id="PS50022"/>
    </source>
</evidence>
<feature type="compositionally biased region" description="Basic residues" evidence="1">
    <location>
        <begin position="441"/>
        <end position="456"/>
    </location>
</feature>
<gene>
    <name evidence="4" type="primary">LOC118428433</name>
</gene>
<dbReference type="OMA" id="WEDVATF"/>
<dbReference type="PROSITE" id="PS50022">
    <property type="entry name" value="FA58C_3"/>
    <property type="match status" value="1"/>
</dbReference>
<name>A0A9J7N7S8_BRAFL</name>
<dbReference type="Proteomes" id="UP000001554">
    <property type="component" value="Chromosome 13"/>
</dbReference>
<dbReference type="OrthoDB" id="10565885at2759"/>
<evidence type="ECO:0000256" key="1">
    <source>
        <dbReference type="SAM" id="MobiDB-lite"/>
    </source>
</evidence>